<feature type="region of interest" description="Disordered" evidence="1">
    <location>
        <begin position="596"/>
        <end position="623"/>
    </location>
</feature>
<feature type="compositionally biased region" description="Polar residues" evidence="1">
    <location>
        <begin position="419"/>
        <end position="434"/>
    </location>
</feature>
<comment type="caution">
    <text evidence="2">The sequence shown here is derived from an EMBL/GenBank/DDBJ whole genome shotgun (WGS) entry which is preliminary data.</text>
</comment>
<dbReference type="EMBL" id="JAODUP010000397">
    <property type="protein sequence ID" value="KAK2150634.1"/>
    <property type="molecule type" value="Genomic_DNA"/>
</dbReference>
<protein>
    <submittedName>
        <fullName evidence="2">Uncharacterized protein</fullName>
    </submittedName>
</protein>
<organism evidence="2 3">
    <name type="scientific">Paralvinella palmiformis</name>
    <dbReference type="NCBI Taxonomy" id="53620"/>
    <lineage>
        <taxon>Eukaryota</taxon>
        <taxon>Metazoa</taxon>
        <taxon>Spiralia</taxon>
        <taxon>Lophotrochozoa</taxon>
        <taxon>Annelida</taxon>
        <taxon>Polychaeta</taxon>
        <taxon>Sedentaria</taxon>
        <taxon>Canalipalpata</taxon>
        <taxon>Terebellida</taxon>
        <taxon>Terebelliformia</taxon>
        <taxon>Alvinellidae</taxon>
        <taxon>Paralvinella</taxon>
    </lineage>
</organism>
<feature type="compositionally biased region" description="Basic and acidic residues" evidence="1">
    <location>
        <begin position="603"/>
        <end position="615"/>
    </location>
</feature>
<dbReference type="AlphaFoldDB" id="A0AAD9JCI2"/>
<proteinExistence type="predicted"/>
<feature type="region of interest" description="Disordered" evidence="1">
    <location>
        <begin position="153"/>
        <end position="189"/>
    </location>
</feature>
<feature type="compositionally biased region" description="Basic and acidic residues" evidence="1">
    <location>
        <begin position="169"/>
        <end position="178"/>
    </location>
</feature>
<gene>
    <name evidence="2" type="ORF">LSH36_397g00008</name>
</gene>
<sequence>MKRRPLAGKIHVCVCSRLDPEGFFRNTADEFLRQGFRGPRKSSKIVLPGLSGLRAKSRSLETLIGAEGEFENDAGEKNGSWTDRDPHRINVPRMDPLGQRYSQPADVVRPSDIENFQYSTLKKEAELVLPPIPQRPPPPPEQDHFGQGQLGVTMLVPDNTPVSTANNERSSRQPDARSRGVNKAGAGRLLRNERSLNNFINQFGEIKEEGSEKQGYEAVLTRDSSHNDTSGRRDDSDGGESRPSGGAPRSTAVCVCPFPEWIEVTPGGDKGQEAVHECRKCGCGAPTIGQETAKEYPGKVDILEVRHEDGVLSPVELEDGRSYARERSTTTTHGKVRNNNSRTNGLQHAESRNSTLGRSVHGFSRDGMTDSLEFRRASIASSLSEISEGAMEQAWREKLAHDANIRDGFVGMESREQSDAPSMTIRSFGHASQQGDEDNEYSPSSTTSPSRKTRFQDTNDDQDSTMPNRKSTKKLSFFQASDGTSIGDEGHFVPGDETNRRRRHRRGGILRHSDPHPGDKSDRTEAPEPTNRAQPEAEIPLDAIAKRAYERALARAQVENHPSDHALLYLRLTEPYKFSYFEPLMKVCPCCKEPVAQKKAKNKKPDGNGKREKKEARKKRPKRFNEMKHIFGSVDVYDYYPGGKYNMQ</sequence>
<accession>A0AAD9JCI2</accession>
<feature type="compositionally biased region" description="Basic and acidic residues" evidence="1">
    <location>
        <begin position="223"/>
        <end position="240"/>
    </location>
</feature>
<evidence type="ECO:0000313" key="3">
    <source>
        <dbReference type="Proteomes" id="UP001208570"/>
    </source>
</evidence>
<reference evidence="2" key="1">
    <citation type="journal article" date="2023" name="Mol. Biol. Evol.">
        <title>Third-Generation Sequencing Reveals the Adaptive Role of the Epigenome in Three Deep-Sea Polychaetes.</title>
        <authorList>
            <person name="Perez M."/>
            <person name="Aroh O."/>
            <person name="Sun Y."/>
            <person name="Lan Y."/>
            <person name="Juniper S.K."/>
            <person name="Young C.R."/>
            <person name="Angers B."/>
            <person name="Qian P.Y."/>
        </authorList>
    </citation>
    <scope>NUCLEOTIDE SEQUENCE</scope>
    <source>
        <strain evidence="2">P08H-3</strain>
    </source>
</reference>
<feature type="compositionally biased region" description="Polar residues" evidence="1">
    <location>
        <begin position="329"/>
        <end position="357"/>
    </location>
</feature>
<keyword evidence="3" id="KW-1185">Reference proteome</keyword>
<feature type="compositionally biased region" description="Basic and acidic residues" evidence="1">
    <location>
        <begin position="511"/>
        <end position="526"/>
    </location>
</feature>
<feature type="region of interest" description="Disordered" evidence="1">
    <location>
        <begin position="210"/>
        <end position="250"/>
    </location>
</feature>
<feature type="compositionally biased region" description="Basic residues" evidence="1">
    <location>
        <begin position="500"/>
        <end position="509"/>
    </location>
</feature>
<feature type="region of interest" description="Disordered" evidence="1">
    <location>
        <begin position="414"/>
        <end position="541"/>
    </location>
</feature>
<evidence type="ECO:0000313" key="2">
    <source>
        <dbReference type="EMBL" id="KAK2150634.1"/>
    </source>
</evidence>
<name>A0AAD9JCI2_9ANNE</name>
<dbReference type="Proteomes" id="UP001208570">
    <property type="component" value="Unassembled WGS sequence"/>
</dbReference>
<feature type="region of interest" description="Disordered" evidence="1">
    <location>
        <begin position="74"/>
        <end position="102"/>
    </location>
</feature>
<feature type="region of interest" description="Disordered" evidence="1">
    <location>
        <begin position="323"/>
        <end position="364"/>
    </location>
</feature>
<evidence type="ECO:0000256" key="1">
    <source>
        <dbReference type="SAM" id="MobiDB-lite"/>
    </source>
</evidence>